<keyword evidence="5 10" id="KW-0472">Membrane</keyword>
<dbReference type="InterPro" id="IPR039859">
    <property type="entry name" value="PFA4/ZDH16/20/ERF2-like"/>
</dbReference>
<evidence type="ECO:0000313" key="13">
    <source>
        <dbReference type="Proteomes" id="UP000258309"/>
    </source>
</evidence>
<feature type="non-terminal residue" evidence="12">
    <location>
        <position position="1"/>
    </location>
</feature>
<evidence type="ECO:0000259" key="11">
    <source>
        <dbReference type="Pfam" id="PF01529"/>
    </source>
</evidence>
<keyword evidence="4 10" id="KW-1133">Transmembrane helix</keyword>
<evidence type="ECO:0000256" key="9">
    <source>
        <dbReference type="ARBA" id="ARBA00048048"/>
    </source>
</evidence>
<dbReference type="GO" id="GO:0005794">
    <property type="term" value="C:Golgi apparatus"/>
    <property type="evidence" value="ECO:0007669"/>
    <property type="project" value="TreeGrafter"/>
</dbReference>
<evidence type="ECO:0000256" key="2">
    <source>
        <dbReference type="ARBA" id="ARBA00022679"/>
    </source>
</evidence>
<evidence type="ECO:0000256" key="3">
    <source>
        <dbReference type="ARBA" id="ARBA00022692"/>
    </source>
</evidence>
<comment type="similarity">
    <text evidence="10">Belongs to the DHHC palmitoyltransferase family.</text>
</comment>
<name>A0A3E2H938_SCYLI</name>
<dbReference type="PROSITE" id="PS50216">
    <property type="entry name" value="DHHC"/>
    <property type="match status" value="1"/>
</dbReference>
<feature type="transmembrane region" description="Helical" evidence="10">
    <location>
        <begin position="6"/>
        <end position="24"/>
    </location>
</feature>
<proteinExistence type="inferred from homology"/>
<dbReference type="GO" id="GO:0016020">
    <property type="term" value="C:membrane"/>
    <property type="evidence" value="ECO:0007669"/>
    <property type="project" value="UniProtKB-SubCell"/>
</dbReference>
<accession>A0A3E2H938</accession>
<dbReference type="STRING" id="5539.A0A3E2H938"/>
<evidence type="ECO:0000256" key="10">
    <source>
        <dbReference type="RuleBase" id="RU079119"/>
    </source>
</evidence>
<keyword evidence="13" id="KW-1185">Reference proteome</keyword>
<keyword evidence="2 10" id="KW-0808">Transferase</keyword>
<evidence type="ECO:0000256" key="6">
    <source>
        <dbReference type="ARBA" id="ARBA00023139"/>
    </source>
</evidence>
<comment type="catalytic activity">
    <reaction evidence="9 10">
        <text>L-cysteinyl-[protein] + hexadecanoyl-CoA = S-hexadecanoyl-L-cysteinyl-[protein] + CoA</text>
        <dbReference type="Rhea" id="RHEA:36683"/>
        <dbReference type="Rhea" id="RHEA-COMP:10131"/>
        <dbReference type="Rhea" id="RHEA-COMP:11032"/>
        <dbReference type="ChEBI" id="CHEBI:29950"/>
        <dbReference type="ChEBI" id="CHEBI:57287"/>
        <dbReference type="ChEBI" id="CHEBI:57379"/>
        <dbReference type="ChEBI" id="CHEBI:74151"/>
        <dbReference type="EC" id="2.3.1.225"/>
    </reaction>
</comment>
<feature type="non-terminal residue" evidence="12">
    <location>
        <position position="400"/>
    </location>
</feature>
<dbReference type="GO" id="GO:0019706">
    <property type="term" value="F:protein-cysteine S-palmitoyltransferase activity"/>
    <property type="evidence" value="ECO:0007669"/>
    <property type="project" value="UniProtKB-EC"/>
</dbReference>
<sequence>MGTLRYIAIAVLLISFATFVAFFGRLPVLRKTPIGALHRVIWIHIPRGFRTFDEWATNGRLTRSIGNVAHTLWYDKHPVVVIFFLILLSGSQFLFLPDAWPLLTSSHKILSILLIFGPYFFLYASVYTDPGTITPENHARYMSLYPYDYTIFYPGETCRTCHFQKPARSKHCSICKRCVAKLDHHCIFINNCVGYENQHWFLLLLFSTAVLTTYATYLGITLLSSQVLEVIPAWTLSGKGMTWMQYLNVWGWALQNKIGMGCVTLLCLFCSPLVWGLLGYHIYLIWAGTTTNESLKWSDWAAEMAEGFVFKRKLARARGVCEKVGEPAWTSWPVESEQIVMRTEDGFPPSTNGNPGVGEWERVWRLADVENLYDLGFRDNLADVFLSRVASGGLEGVQMN</sequence>
<dbReference type="EC" id="2.3.1.225" evidence="10"/>
<dbReference type="PANTHER" id="PTHR22883">
    <property type="entry name" value="ZINC FINGER DHHC DOMAIN CONTAINING PROTEIN"/>
    <property type="match status" value="1"/>
</dbReference>
<dbReference type="PANTHER" id="PTHR22883:SF288">
    <property type="entry name" value="PALMITOYLTRANSFERASE SWF1"/>
    <property type="match status" value="1"/>
</dbReference>
<gene>
    <name evidence="12" type="ORF">B7463_g6408</name>
</gene>
<protein>
    <recommendedName>
        <fullName evidence="10">Palmitoyltransferase</fullName>
        <ecNumber evidence="10">2.3.1.225</ecNumber>
    </recommendedName>
</protein>
<organism evidence="12 13">
    <name type="scientific">Scytalidium lignicola</name>
    <name type="common">Hyphomycete</name>
    <dbReference type="NCBI Taxonomy" id="5539"/>
    <lineage>
        <taxon>Eukaryota</taxon>
        <taxon>Fungi</taxon>
        <taxon>Dikarya</taxon>
        <taxon>Ascomycota</taxon>
        <taxon>Pezizomycotina</taxon>
        <taxon>Leotiomycetes</taxon>
        <taxon>Leotiomycetes incertae sedis</taxon>
        <taxon>Scytalidium</taxon>
    </lineage>
</organism>
<dbReference type="Pfam" id="PF01529">
    <property type="entry name" value="DHHC"/>
    <property type="match status" value="1"/>
</dbReference>
<evidence type="ECO:0000256" key="7">
    <source>
        <dbReference type="ARBA" id="ARBA00023288"/>
    </source>
</evidence>
<comment type="subcellular location">
    <subcellularLocation>
        <location evidence="1">Membrane</location>
        <topology evidence="1">Multi-pass membrane protein</topology>
    </subcellularLocation>
</comment>
<keyword evidence="7" id="KW-0449">Lipoprotein</keyword>
<evidence type="ECO:0000256" key="4">
    <source>
        <dbReference type="ARBA" id="ARBA00022989"/>
    </source>
</evidence>
<dbReference type="Proteomes" id="UP000258309">
    <property type="component" value="Unassembled WGS sequence"/>
</dbReference>
<dbReference type="GO" id="GO:0006612">
    <property type="term" value="P:protein targeting to membrane"/>
    <property type="evidence" value="ECO:0007669"/>
    <property type="project" value="TreeGrafter"/>
</dbReference>
<evidence type="ECO:0000256" key="8">
    <source>
        <dbReference type="ARBA" id="ARBA00023315"/>
    </source>
</evidence>
<evidence type="ECO:0000256" key="1">
    <source>
        <dbReference type="ARBA" id="ARBA00004141"/>
    </source>
</evidence>
<feature type="transmembrane region" description="Helical" evidence="10">
    <location>
        <begin position="109"/>
        <end position="128"/>
    </location>
</feature>
<keyword evidence="8 10" id="KW-0012">Acyltransferase</keyword>
<feature type="domain" description="Palmitoyltransferase DHHC" evidence="11">
    <location>
        <begin position="154"/>
        <end position="297"/>
    </location>
</feature>
<keyword evidence="3 10" id="KW-0812">Transmembrane</keyword>
<dbReference type="GO" id="GO:0005783">
    <property type="term" value="C:endoplasmic reticulum"/>
    <property type="evidence" value="ECO:0007669"/>
    <property type="project" value="TreeGrafter"/>
</dbReference>
<keyword evidence="6" id="KW-0564">Palmitate</keyword>
<dbReference type="InterPro" id="IPR001594">
    <property type="entry name" value="Palmitoyltrfase_DHHC"/>
</dbReference>
<dbReference type="AlphaFoldDB" id="A0A3E2H938"/>
<comment type="domain">
    <text evidence="10">The DHHC domain is required for palmitoyltransferase activity.</text>
</comment>
<dbReference type="OMA" id="HIYLIWA"/>
<dbReference type="OrthoDB" id="9909019at2759"/>
<comment type="caution">
    <text evidence="12">The sequence shown here is derived from an EMBL/GenBank/DDBJ whole genome shotgun (WGS) entry which is preliminary data.</text>
</comment>
<feature type="transmembrane region" description="Helical" evidence="10">
    <location>
        <begin position="258"/>
        <end position="286"/>
    </location>
</feature>
<reference evidence="12 13" key="1">
    <citation type="submission" date="2018-05" db="EMBL/GenBank/DDBJ databases">
        <title>Draft genome sequence of Scytalidium lignicola DSM 105466, a ubiquitous saprotrophic fungus.</title>
        <authorList>
            <person name="Buettner E."/>
            <person name="Gebauer A.M."/>
            <person name="Hofrichter M."/>
            <person name="Liers C."/>
            <person name="Kellner H."/>
        </authorList>
    </citation>
    <scope>NUCLEOTIDE SEQUENCE [LARGE SCALE GENOMIC DNA]</scope>
    <source>
        <strain evidence="12 13">DSM 105466</strain>
    </source>
</reference>
<evidence type="ECO:0000313" key="12">
    <source>
        <dbReference type="EMBL" id="RFU29935.1"/>
    </source>
</evidence>
<evidence type="ECO:0000256" key="5">
    <source>
        <dbReference type="ARBA" id="ARBA00023136"/>
    </source>
</evidence>
<feature type="transmembrane region" description="Helical" evidence="10">
    <location>
        <begin position="79"/>
        <end position="97"/>
    </location>
</feature>
<feature type="transmembrane region" description="Helical" evidence="10">
    <location>
        <begin position="200"/>
        <end position="220"/>
    </location>
</feature>
<dbReference type="EMBL" id="NCSJ02000113">
    <property type="protein sequence ID" value="RFU29935.1"/>
    <property type="molecule type" value="Genomic_DNA"/>
</dbReference>